<gene>
    <name evidence="4" type="ORF">NW209_12845</name>
</gene>
<dbReference type="Proteomes" id="UP001204579">
    <property type="component" value="Unassembled WGS sequence"/>
</dbReference>
<keyword evidence="2" id="KW-0175">Coiled coil</keyword>
<name>A0AAW5N7P2_9BACT</name>
<sequence length="420" mass="45879">MNSLEITEKRNITLQKMQDIVNKCKRELREMTEEEQAEFNAAKAEVEMLKDELAKLKEKLAGYENEVSETEQVKQDEIIEENKRNKQNKTMKEFRLLNAINSIVNNKPLTEEERSFIAKGEKEMRDSGMSYAGQIQLPVSETRATIAVGSEKSTVDVNTENILEALRGRNILTQAGAKFMTGLVGDVQVPCLNGAQVNWEGETDTTADGNASIASVKLQPKRLSCYVDVTKQFLMQTSEDAEAVLRQDLINAVNQKLESTIFGTGEGSTTEPSGLFNTSASPTLVEDFSDLCDLEATIDGSNVLNETKYILANNVKAKFRCTPKVVSSTTGTSATATVASGAIYEKGEIDGVEALNSSNVTANYFAFGDFSNLAIGQWGAIDIIVDPYTKAADGMVRLVVNAYFDIKVLRTGAIAVGKIA</sequence>
<dbReference type="SUPFAM" id="SSF56563">
    <property type="entry name" value="Major capsid protein gp5"/>
    <property type="match status" value="1"/>
</dbReference>
<accession>A0AAW5N7P2</accession>
<dbReference type="InterPro" id="IPR024455">
    <property type="entry name" value="Phage_capsid"/>
</dbReference>
<feature type="domain" description="Phage capsid-like C-terminal" evidence="3">
    <location>
        <begin position="160"/>
        <end position="418"/>
    </location>
</feature>
<organism evidence="4 5">
    <name type="scientific">Phocaeicola barnesiae</name>
    <dbReference type="NCBI Taxonomy" id="376804"/>
    <lineage>
        <taxon>Bacteria</taxon>
        <taxon>Pseudomonadati</taxon>
        <taxon>Bacteroidota</taxon>
        <taxon>Bacteroidia</taxon>
        <taxon>Bacteroidales</taxon>
        <taxon>Bacteroidaceae</taxon>
        <taxon>Phocaeicola</taxon>
    </lineage>
</organism>
<evidence type="ECO:0000256" key="2">
    <source>
        <dbReference type="SAM" id="Coils"/>
    </source>
</evidence>
<evidence type="ECO:0000259" key="3">
    <source>
        <dbReference type="Pfam" id="PF05065"/>
    </source>
</evidence>
<feature type="coiled-coil region" evidence="2">
    <location>
        <begin position="14"/>
        <end position="73"/>
    </location>
</feature>
<dbReference type="Gene3D" id="3.30.2400.10">
    <property type="entry name" value="Major capsid protein gp5"/>
    <property type="match status" value="1"/>
</dbReference>
<dbReference type="AlphaFoldDB" id="A0AAW5N7P2"/>
<reference evidence="4 5" key="1">
    <citation type="submission" date="2022-08" db="EMBL/GenBank/DDBJ databases">
        <authorList>
            <person name="Zeman M."/>
            <person name="Kubasova T."/>
        </authorList>
    </citation>
    <scope>NUCLEOTIDE SEQUENCE [LARGE SCALE GENOMIC DNA]</scope>
    <source>
        <strain evidence="4 5">ET62</strain>
    </source>
</reference>
<dbReference type="InterPro" id="IPR054612">
    <property type="entry name" value="Phage_capsid-like_C"/>
</dbReference>
<evidence type="ECO:0000313" key="5">
    <source>
        <dbReference type="Proteomes" id="UP001204579"/>
    </source>
</evidence>
<dbReference type="NCBIfam" id="TIGR01554">
    <property type="entry name" value="major_cap_HK97"/>
    <property type="match status" value="1"/>
</dbReference>
<dbReference type="RefSeq" id="WP_258336128.1">
    <property type="nucleotide sequence ID" value="NZ_JANRHJ010000015.1"/>
</dbReference>
<proteinExistence type="predicted"/>
<evidence type="ECO:0000313" key="4">
    <source>
        <dbReference type="EMBL" id="MCR8874885.1"/>
    </source>
</evidence>
<comment type="caution">
    <text evidence="4">The sequence shown here is derived from an EMBL/GenBank/DDBJ whole genome shotgun (WGS) entry which is preliminary data.</text>
</comment>
<protein>
    <submittedName>
        <fullName evidence="4">Phage major capsid protein</fullName>
    </submittedName>
</protein>
<dbReference type="EMBL" id="JANRHJ010000015">
    <property type="protein sequence ID" value="MCR8874885.1"/>
    <property type="molecule type" value="Genomic_DNA"/>
</dbReference>
<evidence type="ECO:0000256" key="1">
    <source>
        <dbReference type="ARBA" id="ARBA00004328"/>
    </source>
</evidence>
<dbReference type="Pfam" id="PF05065">
    <property type="entry name" value="Phage_capsid"/>
    <property type="match status" value="1"/>
</dbReference>
<comment type="subcellular location">
    <subcellularLocation>
        <location evidence="1">Virion</location>
    </subcellularLocation>
</comment>
<keyword evidence="5" id="KW-1185">Reference proteome</keyword>